<comment type="caution">
    <text evidence="1">The sequence shown here is derived from an EMBL/GenBank/DDBJ whole genome shotgun (WGS) entry which is preliminary data.</text>
</comment>
<name>A0A510XYB4_9GAMM</name>
<sequence length="45" mass="5369">MLALKIKCNEKFNSVTNGWLKYSWFGAKVYWNVLNVIVNYYESAY</sequence>
<reference evidence="1 2" key="1">
    <citation type="submission" date="2019-07" db="EMBL/GenBank/DDBJ databases">
        <title>Whole genome shotgun sequence of Pseudoalteromonas espejiana NBRC 102222.</title>
        <authorList>
            <person name="Hosoyama A."/>
            <person name="Uohara A."/>
            <person name="Ohji S."/>
            <person name="Ichikawa N."/>
        </authorList>
    </citation>
    <scope>NUCLEOTIDE SEQUENCE [LARGE SCALE GENOMIC DNA]</scope>
    <source>
        <strain evidence="1 2">NBRC 102222</strain>
    </source>
</reference>
<accession>A0A510XYB4</accession>
<gene>
    <name evidence="1" type="ORF">PES01_28880</name>
</gene>
<evidence type="ECO:0000313" key="2">
    <source>
        <dbReference type="Proteomes" id="UP000321419"/>
    </source>
</evidence>
<dbReference type="AlphaFoldDB" id="A0A510XYB4"/>
<protein>
    <submittedName>
        <fullName evidence="1">Uncharacterized protein</fullName>
    </submittedName>
</protein>
<dbReference type="Proteomes" id="UP000321419">
    <property type="component" value="Unassembled WGS sequence"/>
</dbReference>
<evidence type="ECO:0000313" key="1">
    <source>
        <dbReference type="EMBL" id="GEK56043.1"/>
    </source>
</evidence>
<organism evidence="1 2">
    <name type="scientific">Pseudoalteromonas espejiana</name>
    <dbReference type="NCBI Taxonomy" id="28107"/>
    <lineage>
        <taxon>Bacteria</taxon>
        <taxon>Pseudomonadati</taxon>
        <taxon>Pseudomonadota</taxon>
        <taxon>Gammaproteobacteria</taxon>
        <taxon>Alteromonadales</taxon>
        <taxon>Pseudoalteromonadaceae</taxon>
        <taxon>Pseudoalteromonas</taxon>
    </lineage>
</organism>
<dbReference type="EMBL" id="BJUM01000030">
    <property type="protein sequence ID" value="GEK56043.1"/>
    <property type="molecule type" value="Genomic_DNA"/>
</dbReference>
<proteinExistence type="predicted"/>
<keyword evidence="2" id="KW-1185">Reference proteome</keyword>